<proteinExistence type="predicted"/>
<protein>
    <submittedName>
        <fullName evidence="1">Uncharacterized protein</fullName>
    </submittedName>
</protein>
<dbReference type="Proteomes" id="UP000244005">
    <property type="component" value="Unassembled WGS sequence"/>
</dbReference>
<evidence type="ECO:0000313" key="1">
    <source>
        <dbReference type="EMBL" id="PTQ49813.1"/>
    </source>
</evidence>
<dbReference type="AlphaFoldDB" id="A0A2R6XUR1"/>
<reference evidence="2" key="1">
    <citation type="journal article" date="2017" name="Cell">
        <title>Insights into land plant evolution garnered from the Marchantia polymorpha genome.</title>
        <authorList>
            <person name="Bowman J.L."/>
            <person name="Kohchi T."/>
            <person name="Yamato K.T."/>
            <person name="Jenkins J."/>
            <person name="Shu S."/>
            <person name="Ishizaki K."/>
            <person name="Yamaoka S."/>
            <person name="Nishihama R."/>
            <person name="Nakamura Y."/>
            <person name="Berger F."/>
            <person name="Adam C."/>
            <person name="Aki S.S."/>
            <person name="Althoff F."/>
            <person name="Araki T."/>
            <person name="Arteaga-Vazquez M.A."/>
            <person name="Balasubrmanian S."/>
            <person name="Barry K."/>
            <person name="Bauer D."/>
            <person name="Boehm C.R."/>
            <person name="Briginshaw L."/>
            <person name="Caballero-Perez J."/>
            <person name="Catarino B."/>
            <person name="Chen F."/>
            <person name="Chiyoda S."/>
            <person name="Chovatia M."/>
            <person name="Davies K.M."/>
            <person name="Delmans M."/>
            <person name="Demura T."/>
            <person name="Dierschke T."/>
            <person name="Dolan L."/>
            <person name="Dorantes-Acosta A.E."/>
            <person name="Eklund D.M."/>
            <person name="Florent S.N."/>
            <person name="Flores-Sandoval E."/>
            <person name="Fujiyama A."/>
            <person name="Fukuzawa H."/>
            <person name="Galik B."/>
            <person name="Grimanelli D."/>
            <person name="Grimwood J."/>
            <person name="Grossniklaus U."/>
            <person name="Hamada T."/>
            <person name="Haseloff J."/>
            <person name="Hetherington A.J."/>
            <person name="Higo A."/>
            <person name="Hirakawa Y."/>
            <person name="Hundley H.N."/>
            <person name="Ikeda Y."/>
            <person name="Inoue K."/>
            <person name="Inoue S.I."/>
            <person name="Ishida S."/>
            <person name="Jia Q."/>
            <person name="Kakita M."/>
            <person name="Kanazawa T."/>
            <person name="Kawai Y."/>
            <person name="Kawashima T."/>
            <person name="Kennedy M."/>
            <person name="Kinose K."/>
            <person name="Kinoshita T."/>
            <person name="Kohara Y."/>
            <person name="Koide E."/>
            <person name="Komatsu K."/>
            <person name="Kopischke S."/>
            <person name="Kubo M."/>
            <person name="Kyozuka J."/>
            <person name="Lagercrantz U."/>
            <person name="Lin S.S."/>
            <person name="Lindquist E."/>
            <person name="Lipzen A.M."/>
            <person name="Lu C.W."/>
            <person name="De Luna E."/>
            <person name="Martienssen R.A."/>
            <person name="Minamino N."/>
            <person name="Mizutani M."/>
            <person name="Mizutani M."/>
            <person name="Mochizuki N."/>
            <person name="Monte I."/>
            <person name="Mosher R."/>
            <person name="Nagasaki H."/>
            <person name="Nakagami H."/>
            <person name="Naramoto S."/>
            <person name="Nishitani K."/>
            <person name="Ohtani M."/>
            <person name="Okamoto T."/>
            <person name="Okumura M."/>
            <person name="Phillips J."/>
            <person name="Pollak B."/>
            <person name="Reinders A."/>
            <person name="Rovekamp M."/>
            <person name="Sano R."/>
            <person name="Sawa S."/>
            <person name="Schmid M.W."/>
            <person name="Shirakawa M."/>
            <person name="Solano R."/>
            <person name="Spunde A."/>
            <person name="Suetsugu N."/>
            <person name="Sugano S."/>
            <person name="Sugiyama A."/>
            <person name="Sun R."/>
            <person name="Suzuki Y."/>
            <person name="Takenaka M."/>
            <person name="Takezawa D."/>
            <person name="Tomogane H."/>
            <person name="Tsuzuki M."/>
            <person name="Ueda T."/>
            <person name="Umeda M."/>
            <person name="Ward J.M."/>
            <person name="Watanabe Y."/>
            <person name="Yazaki K."/>
            <person name="Yokoyama R."/>
            <person name="Yoshitake Y."/>
            <person name="Yotsui I."/>
            <person name="Zachgo S."/>
            <person name="Schmutz J."/>
        </authorList>
    </citation>
    <scope>NUCLEOTIDE SEQUENCE [LARGE SCALE GENOMIC DNA]</scope>
    <source>
        <strain evidence="2">Tak-1</strain>
    </source>
</reference>
<evidence type="ECO:0000313" key="2">
    <source>
        <dbReference type="Proteomes" id="UP000244005"/>
    </source>
</evidence>
<dbReference type="EMBL" id="KZ772674">
    <property type="protein sequence ID" value="PTQ49813.1"/>
    <property type="molecule type" value="Genomic_DNA"/>
</dbReference>
<gene>
    <name evidence="1" type="ORF">MARPO_0002s0263</name>
</gene>
<sequence length="131" mass="14719">MKGRREQRGPYQAKTSVSCLVHPSVDLGVSGTMFILRSSECNVQLDYNGWEKVNSPAASFLVLAHPLPLLPRDWDDSFSSCIWNWNSAAHSAIQVRGCDLDCRMCCRVRGRDAAAETKHTSQFPLPRTRPR</sequence>
<name>A0A2R6XUR1_MARPO</name>
<keyword evidence="2" id="KW-1185">Reference proteome</keyword>
<organism evidence="1 2">
    <name type="scientific">Marchantia polymorpha</name>
    <name type="common">Common liverwort</name>
    <name type="synonym">Marchantia aquatica</name>
    <dbReference type="NCBI Taxonomy" id="3197"/>
    <lineage>
        <taxon>Eukaryota</taxon>
        <taxon>Viridiplantae</taxon>
        <taxon>Streptophyta</taxon>
        <taxon>Embryophyta</taxon>
        <taxon>Marchantiophyta</taxon>
        <taxon>Marchantiopsida</taxon>
        <taxon>Marchantiidae</taxon>
        <taxon>Marchantiales</taxon>
        <taxon>Marchantiaceae</taxon>
        <taxon>Marchantia</taxon>
    </lineage>
</organism>
<accession>A0A2R6XUR1</accession>